<dbReference type="AlphaFoldDB" id="A0AAV8W0M6"/>
<feature type="domain" description="Rab-GAP TBC" evidence="1">
    <location>
        <begin position="1"/>
        <end position="102"/>
    </location>
</feature>
<reference evidence="2 3" key="1">
    <citation type="journal article" date="2023" name="Insect Mol. Biol.">
        <title>Genome sequencing provides insights into the evolution of gene families encoding plant cell wall-degrading enzymes in longhorned beetles.</title>
        <authorList>
            <person name="Shin N.R."/>
            <person name="Okamura Y."/>
            <person name="Kirsch R."/>
            <person name="Pauchet Y."/>
        </authorList>
    </citation>
    <scope>NUCLEOTIDE SEQUENCE [LARGE SCALE GENOMIC DNA]</scope>
    <source>
        <strain evidence="2">EAD_L_NR</strain>
    </source>
</reference>
<keyword evidence="3" id="KW-1185">Reference proteome</keyword>
<dbReference type="PANTHER" id="PTHR13399:SF2">
    <property type="entry name" value="TRANSLOCON-ASSOCIATED PROTEIN SUBUNIT GAMMA"/>
    <property type="match status" value="1"/>
</dbReference>
<protein>
    <recommendedName>
        <fullName evidence="1">Rab-GAP TBC domain-containing protein</fullName>
    </recommendedName>
</protein>
<evidence type="ECO:0000259" key="1">
    <source>
        <dbReference type="PROSITE" id="PS50086"/>
    </source>
</evidence>
<accession>A0AAV8W0M6</accession>
<comment type="caution">
    <text evidence="2">The sequence shown here is derived from an EMBL/GenBank/DDBJ whole genome shotgun (WGS) entry which is preliminary data.</text>
</comment>
<dbReference type="EMBL" id="JANEYG010000015">
    <property type="protein sequence ID" value="KAJ8920188.1"/>
    <property type="molecule type" value="Genomic_DNA"/>
</dbReference>
<dbReference type="InterPro" id="IPR035969">
    <property type="entry name" value="Rab-GAP_TBC_sf"/>
</dbReference>
<dbReference type="GO" id="GO:0005783">
    <property type="term" value="C:endoplasmic reticulum"/>
    <property type="evidence" value="ECO:0007669"/>
    <property type="project" value="TreeGrafter"/>
</dbReference>
<proteinExistence type="predicted"/>
<dbReference type="InterPro" id="IPR000195">
    <property type="entry name" value="Rab-GAP-TBC_dom"/>
</dbReference>
<evidence type="ECO:0000313" key="3">
    <source>
        <dbReference type="Proteomes" id="UP001159042"/>
    </source>
</evidence>
<dbReference type="PANTHER" id="PTHR13399">
    <property type="entry name" value="TRANSLOCON-ASSOCIATED PROTEIN TRAP , GAMMA SUBUNIT"/>
    <property type="match status" value="1"/>
</dbReference>
<dbReference type="PROSITE" id="PS50086">
    <property type="entry name" value="TBC_RABGAP"/>
    <property type="match status" value="1"/>
</dbReference>
<dbReference type="Proteomes" id="UP001159042">
    <property type="component" value="Unassembled WGS sequence"/>
</dbReference>
<dbReference type="SUPFAM" id="SSF47923">
    <property type="entry name" value="Ypt/Rab-GAP domain of gyp1p"/>
    <property type="match status" value="1"/>
</dbReference>
<gene>
    <name evidence="2" type="ORF">NQ315_011849</name>
</gene>
<dbReference type="Gene3D" id="1.10.472.80">
    <property type="entry name" value="Ypt/Rab-GAP domain of gyp1p, domain 3"/>
    <property type="match status" value="1"/>
</dbReference>
<evidence type="ECO:0000313" key="2">
    <source>
        <dbReference type="EMBL" id="KAJ8920188.1"/>
    </source>
</evidence>
<sequence length="102" mass="11578">MLAALILQVTDKCESDALKLMIYLIEGVLPDSYFADSLRGLSVDMAVFRELLRSKLPRLSRHLDTLQSAAKDGNRSYEPPLTNVFTMQWRIVFARGVTNFDL</sequence>
<dbReference type="Pfam" id="PF00566">
    <property type="entry name" value="RabGAP-TBC"/>
    <property type="match status" value="1"/>
</dbReference>
<name>A0AAV8W0M6_9CUCU</name>
<organism evidence="2 3">
    <name type="scientific">Exocentrus adspersus</name>
    <dbReference type="NCBI Taxonomy" id="1586481"/>
    <lineage>
        <taxon>Eukaryota</taxon>
        <taxon>Metazoa</taxon>
        <taxon>Ecdysozoa</taxon>
        <taxon>Arthropoda</taxon>
        <taxon>Hexapoda</taxon>
        <taxon>Insecta</taxon>
        <taxon>Pterygota</taxon>
        <taxon>Neoptera</taxon>
        <taxon>Endopterygota</taxon>
        <taxon>Coleoptera</taxon>
        <taxon>Polyphaga</taxon>
        <taxon>Cucujiformia</taxon>
        <taxon>Chrysomeloidea</taxon>
        <taxon>Cerambycidae</taxon>
        <taxon>Lamiinae</taxon>
        <taxon>Acanthocinini</taxon>
        <taxon>Exocentrus</taxon>
    </lineage>
</organism>